<evidence type="ECO:0000256" key="1">
    <source>
        <dbReference type="PROSITE-ProRule" id="PRU00339"/>
    </source>
</evidence>
<dbReference type="CDD" id="cd02511">
    <property type="entry name" value="Beta4Glucosyltransferase"/>
    <property type="match status" value="1"/>
</dbReference>
<sequence>MNLSLCMIVKNEAATLPKCLNSVENVVDEIVVLDTGSSDRTVEIAKAYGAKVHRFQWCNDFSAARNEALKYVTGNWILVLDADEILTPEIVPQMRSVIQSEEYLLINLVRYEVGAEQSPYSLVSRLFRNRPDIRFSRPYHALVDDSVSAILTKEPHWQIGYLQGTAIHHKGYQKSAIAQGNKYAKAQAAMEQFLAANPDDPYVCSKLGALYVETGKIAQGMALLHKGVSVCKENYEILYELHYHLAIAYNRLEKPQKASAHYQAAIKLPIYPILKLGAYNNFGNLLKAAGDLKNAKKAYEITLKIDPNFAAGHYNLGMTLKALGLFTDAIASYQKAIKLKPNYAEAYQNLGVVQLKVGNVQASLTAFKNAIALHQEQNPEEAKKLRQGLQEMGLM</sequence>
<organism evidence="3 4">
    <name type="scientific">Mojavia pulchra JT2-VF2</name>
    <dbReference type="NCBI Taxonomy" id="287848"/>
    <lineage>
        <taxon>Bacteria</taxon>
        <taxon>Bacillati</taxon>
        <taxon>Cyanobacteriota</taxon>
        <taxon>Cyanophyceae</taxon>
        <taxon>Nostocales</taxon>
        <taxon>Nostocaceae</taxon>
    </lineage>
</organism>
<reference evidence="3" key="1">
    <citation type="submission" date="2021-05" db="EMBL/GenBank/DDBJ databases">
        <authorList>
            <person name="Pietrasiak N."/>
            <person name="Ward R."/>
            <person name="Stajich J.E."/>
            <person name="Kurbessoian T."/>
        </authorList>
    </citation>
    <scope>NUCLEOTIDE SEQUENCE</scope>
    <source>
        <strain evidence="3">JT2-VF2</strain>
    </source>
</reference>
<dbReference type="InterPro" id="IPR011990">
    <property type="entry name" value="TPR-like_helical_dom_sf"/>
</dbReference>
<dbReference type="PROSITE" id="PS50005">
    <property type="entry name" value="TPR"/>
    <property type="match status" value="3"/>
</dbReference>
<dbReference type="Gene3D" id="1.25.40.10">
    <property type="entry name" value="Tetratricopeptide repeat domain"/>
    <property type="match status" value="3"/>
</dbReference>
<dbReference type="Gene3D" id="3.90.550.10">
    <property type="entry name" value="Spore Coat Polysaccharide Biosynthesis Protein SpsA, Chain A"/>
    <property type="match status" value="1"/>
</dbReference>
<dbReference type="Proteomes" id="UP000715781">
    <property type="component" value="Unassembled WGS sequence"/>
</dbReference>
<feature type="repeat" description="TPR" evidence="1">
    <location>
        <begin position="344"/>
        <end position="377"/>
    </location>
</feature>
<dbReference type="SUPFAM" id="SSF48452">
    <property type="entry name" value="TPR-like"/>
    <property type="match status" value="1"/>
</dbReference>
<protein>
    <submittedName>
        <fullName evidence="3">Glycosyltransferase</fullName>
        <ecNumber evidence="3">2.4.-.-</ecNumber>
    </submittedName>
</protein>
<feature type="repeat" description="TPR" evidence="1">
    <location>
        <begin position="310"/>
        <end position="343"/>
    </location>
</feature>
<dbReference type="PROSITE" id="PS50293">
    <property type="entry name" value="TPR_REGION"/>
    <property type="match status" value="1"/>
</dbReference>
<dbReference type="InterPro" id="IPR001173">
    <property type="entry name" value="Glyco_trans_2-like"/>
</dbReference>
<feature type="repeat" description="TPR" evidence="1">
    <location>
        <begin position="276"/>
        <end position="309"/>
    </location>
</feature>
<dbReference type="Pfam" id="PF00535">
    <property type="entry name" value="Glycos_transf_2"/>
    <property type="match status" value="1"/>
</dbReference>
<name>A0A951Q292_9NOST</name>
<evidence type="ECO:0000259" key="2">
    <source>
        <dbReference type="Pfam" id="PF00535"/>
    </source>
</evidence>
<evidence type="ECO:0000313" key="3">
    <source>
        <dbReference type="EMBL" id="MBW4564415.1"/>
    </source>
</evidence>
<dbReference type="PANTHER" id="PTHR43630:SF2">
    <property type="entry name" value="GLYCOSYLTRANSFERASE"/>
    <property type="match status" value="1"/>
</dbReference>
<dbReference type="InterPro" id="IPR019734">
    <property type="entry name" value="TPR_rpt"/>
</dbReference>
<comment type="caution">
    <text evidence="3">The sequence shown here is derived from an EMBL/GenBank/DDBJ whole genome shotgun (WGS) entry which is preliminary data.</text>
</comment>
<dbReference type="SMART" id="SM00028">
    <property type="entry name" value="TPR"/>
    <property type="match status" value="5"/>
</dbReference>
<proteinExistence type="predicted"/>
<dbReference type="EC" id="2.4.-.-" evidence="3"/>
<dbReference type="AlphaFoldDB" id="A0A951Q292"/>
<keyword evidence="1" id="KW-0802">TPR repeat</keyword>
<feature type="domain" description="Glycosyltransferase 2-like" evidence="2">
    <location>
        <begin position="4"/>
        <end position="159"/>
    </location>
</feature>
<dbReference type="SUPFAM" id="SSF53448">
    <property type="entry name" value="Nucleotide-diphospho-sugar transferases"/>
    <property type="match status" value="1"/>
</dbReference>
<dbReference type="PANTHER" id="PTHR43630">
    <property type="entry name" value="POLY-BETA-1,6-N-ACETYL-D-GLUCOSAMINE SYNTHASE"/>
    <property type="match status" value="1"/>
</dbReference>
<dbReference type="Pfam" id="PF13414">
    <property type="entry name" value="TPR_11"/>
    <property type="match status" value="1"/>
</dbReference>
<gene>
    <name evidence="3" type="ORF">KME32_25415</name>
</gene>
<dbReference type="InterPro" id="IPR029044">
    <property type="entry name" value="Nucleotide-diphossugar_trans"/>
</dbReference>
<evidence type="ECO:0000313" key="4">
    <source>
        <dbReference type="Proteomes" id="UP000715781"/>
    </source>
</evidence>
<keyword evidence="3" id="KW-0808">Transferase</keyword>
<reference evidence="3" key="2">
    <citation type="journal article" date="2022" name="Microbiol. Resour. Announc.">
        <title>Metagenome Sequencing to Explore Phylogenomics of Terrestrial Cyanobacteria.</title>
        <authorList>
            <person name="Ward R.D."/>
            <person name="Stajich J.E."/>
            <person name="Johansen J.R."/>
            <person name="Huntemann M."/>
            <person name="Clum A."/>
            <person name="Foster B."/>
            <person name="Foster B."/>
            <person name="Roux S."/>
            <person name="Palaniappan K."/>
            <person name="Varghese N."/>
            <person name="Mukherjee S."/>
            <person name="Reddy T.B.K."/>
            <person name="Daum C."/>
            <person name="Copeland A."/>
            <person name="Chen I.A."/>
            <person name="Ivanova N.N."/>
            <person name="Kyrpides N.C."/>
            <person name="Shapiro N."/>
            <person name="Eloe-Fadrosh E.A."/>
            <person name="Pietrasiak N."/>
        </authorList>
    </citation>
    <scope>NUCLEOTIDE SEQUENCE</scope>
    <source>
        <strain evidence="3">JT2-VF2</strain>
    </source>
</reference>
<accession>A0A951Q292</accession>
<keyword evidence="3" id="KW-0328">Glycosyltransferase</keyword>
<dbReference type="Pfam" id="PF13181">
    <property type="entry name" value="TPR_8"/>
    <property type="match status" value="2"/>
</dbReference>
<dbReference type="EMBL" id="JAHHHN010000021">
    <property type="protein sequence ID" value="MBW4564415.1"/>
    <property type="molecule type" value="Genomic_DNA"/>
</dbReference>
<dbReference type="GO" id="GO:0016757">
    <property type="term" value="F:glycosyltransferase activity"/>
    <property type="evidence" value="ECO:0007669"/>
    <property type="project" value="UniProtKB-KW"/>
</dbReference>